<dbReference type="OrthoDB" id="10591653at2759"/>
<dbReference type="AlphaFoldDB" id="U4LJJ5"/>
<feature type="compositionally biased region" description="Acidic residues" evidence="1">
    <location>
        <begin position="208"/>
        <end position="231"/>
    </location>
</feature>
<feature type="region of interest" description="Disordered" evidence="1">
    <location>
        <begin position="334"/>
        <end position="366"/>
    </location>
</feature>
<reference evidence="2 3" key="1">
    <citation type="journal article" date="2013" name="PLoS Genet.">
        <title>The genome and development-dependent transcriptomes of Pyronema confluens: a window into fungal evolution.</title>
        <authorList>
            <person name="Traeger S."/>
            <person name="Altegoer F."/>
            <person name="Freitag M."/>
            <person name="Gabaldon T."/>
            <person name="Kempken F."/>
            <person name="Kumar A."/>
            <person name="Marcet-Houben M."/>
            <person name="Poggeler S."/>
            <person name="Stajich J.E."/>
            <person name="Nowrousian M."/>
        </authorList>
    </citation>
    <scope>NUCLEOTIDE SEQUENCE [LARGE SCALE GENOMIC DNA]</scope>
    <source>
        <strain evidence="3">CBS 100304</strain>
        <tissue evidence="2">Vegetative mycelium</tissue>
    </source>
</reference>
<gene>
    <name evidence="2" type="ORF">PCON_05616</name>
</gene>
<keyword evidence="3" id="KW-1185">Reference proteome</keyword>
<evidence type="ECO:0000313" key="3">
    <source>
        <dbReference type="Proteomes" id="UP000018144"/>
    </source>
</evidence>
<name>U4LJJ5_PYROM</name>
<evidence type="ECO:0000313" key="2">
    <source>
        <dbReference type="EMBL" id="CCX29545.1"/>
    </source>
</evidence>
<dbReference type="EMBL" id="HF935279">
    <property type="protein sequence ID" value="CCX29545.1"/>
    <property type="molecule type" value="Genomic_DNA"/>
</dbReference>
<evidence type="ECO:0000256" key="1">
    <source>
        <dbReference type="SAM" id="MobiDB-lite"/>
    </source>
</evidence>
<dbReference type="Proteomes" id="UP000018144">
    <property type="component" value="Unassembled WGS sequence"/>
</dbReference>
<organism evidence="2 3">
    <name type="scientific">Pyronema omphalodes (strain CBS 100304)</name>
    <name type="common">Pyronema confluens</name>
    <dbReference type="NCBI Taxonomy" id="1076935"/>
    <lineage>
        <taxon>Eukaryota</taxon>
        <taxon>Fungi</taxon>
        <taxon>Dikarya</taxon>
        <taxon>Ascomycota</taxon>
        <taxon>Pezizomycotina</taxon>
        <taxon>Pezizomycetes</taxon>
        <taxon>Pezizales</taxon>
        <taxon>Pyronemataceae</taxon>
        <taxon>Pyronema</taxon>
    </lineage>
</organism>
<proteinExistence type="predicted"/>
<accession>U4LJJ5</accession>
<feature type="region of interest" description="Disordered" evidence="1">
    <location>
        <begin position="208"/>
        <end position="232"/>
    </location>
</feature>
<sequence length="504" mass="54821">MYSIDETFSPAELEPASIPSVSVLGVHEEAEDTGRLTTLVTVLDAISRGCRRSRNYSQDSADTVVSISPTVESPNSILPSANEKVFSDGALQSDDITFIETIFDSTEDEDTESVNILTTRSSSPIHSVSDDVVANTRSGSACSTIEDAGVDDVDSPLQTPSPHEGHEEHCPLYVPPAVAEFPSMKRVEGPESQDITLDPELEAVFTEAEEVEEDPGYAGGDEADNKDDNEDNILYSYTHPVYDSVADFEQYLVPADSVKARERPEIAICMIESVGCYESPAENDEACGDAVVEEEKVGVGESTIDDPSAEESSVKKARSELSLGDLPVFNWEGTSGPKVSVPGTPTTANKPRIPIEGKTGAWTAPGPTIDHASLRKTAFHTSPLPTTRHADGAFSRVTLRTSAYAMPGVEMPGQIMYRACRRRRWTKRETGEYSSGGDFKDLVEANAKVKYAAIASGIQNYEEESYDQDGMLTMNPKSNADRMISKFWVMKKPETYRGLITPGW</sequence>
<protein>
    <submittedName>
        <fullName evidence="2">Uncharacterized protein</fullName>
    </submittedName>
</protein>